<evidence type="ECO:0000313" key="2">
    <source>
        <dbReference type="Proteomes" id="UP001224122"/>
    </source>
</evidence>
<keyword evidence="2" id="KW-1185">Reference proteome</keyword>
<sequence length="92" mass="10430">MPLSHQDQVTLLKDILNNHQTDCCGSVAECEQLERLVKSLMVNTQVDQNVKNILQEVYEYSQHGAGTADLDQHILSNQENLSDWVSNIDQFS</sequence>
<proteinExistence type="predicted"/>
<reference evidence="1 2" key="1">
    <citation type="submission" date="2023-07" db="EMBL/GenBank/DDBJ databases">
        <title>Genomic Encyclopedia of Type Strains, Phase IV (KMG-IV): sequencing the most valuable type-strain genomes for metagenomic binning, comparative biology and taxonomic classification.</title>
        <authorList>
            <person name="Goeker M."/>
        </authorList>
    </citation>
    <scope>NUCLEOTIDE SEQUENCE [LARGE SCALE GENOMIC DNA]</scope>
    <source>
        <strain evidence="1 2">DSM 27594</strain>
    </source>
</reference>
<organism evidence="1 2">
    <name type="scientific">Neobacillus ginsengisoli</name>
    <dbReference type="NCBI Taxonomy" id="904295"/>
    <lineage>
        <taxon>Bacteria</taxon>
        <taxon>Bacillati</taxon>
        <taxon>Bacillota</taxon>
        <taxon>Bacilli</taxon>
        <taxon>Bacillales</taxon>
        <taxon>Bacillaceae</taxon>
        <taxon>Neobacillus</taxon>
    </lineage>
</organism>
<name>A0ABT9XN40_9BACI</name>
<evidence type="ECO:0000313" key="1">
    <source>
        <dbReference type="EMBL" id="MDQ0196956.1"/>
    </source>
</evidence>
<evidence type="ECO:0008006" key="3">
    <source>
        <dbReference type="Google" id="ProtNLM"/>
    </source>
</evidence>
<protein>
    <recommendedName>
        <fullName evidence="3">YtzH-like protein</fullName>
    </recommendedName>
</protein>
<accession>A0ABT9XN40</accession>
<dbReference type="EMBL" id="JAUSTW010000001">
    <property type="protein sequence ID" value="MDQ0196956.1"/>
    <property type="molecule type" value="Genomic_DNA"/>
</dbReference>
<dbReference type="Proteomes" id="UP001224122">
    <property type="component" value="Unassembled WGS sequence"/>
</dbReference>
<comment type="caution">
    <text evidence="1">The sequence shown here is derived from an EMBL/GenBank/DDBJ whole genome shotgun (WGS) entry which is preliminary data.</text>
</comment>
<dbReference type="Pfam" id="PF14165">
    <property type="entry name" value="YtzH"/>
    <property type="match status" value="1"/>
</dbReference>
<gene>
    <name evidence="1" type="ORF">J2S10_000061</name>
</gene>
<dbReference type="InterPro" id="IPR025547">
    <property type="entry name" value="YtzH"/>
</dbReference>
<dbReference type="RefSeq" id="WP_307403542.1">
    <property type="nucleotide sequence ID" value="NZ_JAUSTW010000001.1"/>
</dbReference>